<evidence type="ECO:0000313" key="2">
    <source>
        <dbReference type="EMBL" id="MCE5974819.1"/>
    </source>
</evidence>
<evidence type="ECO:0000313" key="3">
    <source>
        <dbReference type="Proteomes" id="UP001521181"/>
    </source>
</evidence>
<reference evidence="2 3" key="1">
    <citation type="submission" date="2021-12" db="EMBL/GenBank/DDBJ databases">
        <title>Sinirhodobacter sp. WL0062 is a bacterium isolated from seawater.</title>
        <authorList>
            <person name="Wang L."/>
            <person name="He W."/>
            <person name="Zhang D.-F."/>
        </authorList>
    </citation>
    <scope>NUCLEOTIDE SEQUENCE [LARGE SCALE GENOMIC DNA]</scope>
    <source>
        <strain evidence="2 3">WL0062</strain>
    </source>
</reference>
<feature type="transmembrane region" description="Helical" evidence="1">
    <location>
        <begin position="41"/>
        <end position="61"/>
    </location>
</feature>
<evidence type="ECO:0000256" key="1">
    <source>
        <dbReference type="SAM" id="Phobius"/>
    </source>
</evidence>
<feature type="transmembrane region" description="Helical" evidence="1">
    <location>
        <begin position="112"/>
        <end position="133"/>
    </location>
</feature>
<dbReference type="Proteomes" id="UP001521181">
    <property type="component" value="Unassembled WGS sequence"/>
</dbReference>
<dbReference type="EMBL" id="JAJUOS010000013">
    <property type="protein sequence ID" value="MCE5974819.1"/>
    <property type="molecule type" value="Genomic_DNA"/>
</dbReference>
<dbReference type="InterPro" id="IPR046513">
    <property type="entry name" value="DUF6691"/>
</dbReference>
<name>A0ABS8YYC7_9RHOB</name>
<keyword evidence="1" id="KW-0472">Membrane</keyword>
<organism evidence="2 3">
    <name type="scientific">Rhodobacter flavimaris</name>
    <dbReference type="NCBI Taxonomy" id="2907145"/>
    <lineage>
        <taxon>Bacteria</taxon>
        <taxon>Pseudomonadati</taxon>
        <taxon>Pseudomonadota</taxon>
        <taxon>Alphaproteobacteria</taxon>
        <taxon>Rhodobacterales</taxon>
        <taxon>Rhodobacter group</taxon>
        <taxon>Rhodobacter</taxon>
    </lineage>
</organism>
<keyword evidence="1" id="KW-1133">Transmembrane helix</keyword>
<gene>
    <name evidence="2" type="ORF">LZA78_15125</name>
</gene>
<keyword evidence="3" id="KW-1185">Reference proteome</keyword>
<sequence>MRNLFAFLAGGLFGAGLLVAGMVDTTKVQGWLDVFGNWDPTLAFVMGGAVLPMVFVWRIAARRERSLLDLPMPQDLPKLVDRNLVLGSLMFGAGWGLVGLCPGPAIGALGFGGWQVALFVLAMCAGMAVAPLARRGLDQLDTENDV</sequence>
<dbReference type="RefSeq" id="WP_233677755.1">
    <property type="nucleotide sequence ID" value="NZ_JAJUOS010000013.1"/>
</dbReference>
<dbReference type="Pfam" id="PF20398">
    <property type="entry name" value="DUF6691"/>
    <property type="match status" value="1"/>
</dbReference>
<protein>
    <recommendedName>
        <fullName evidence="4">YeeE/YedE family protein</fullName>
    </recommendedName>
</protein>
<keyword evidence="1" id="KW-0812">Transmembrane</keyword>
<feature type="transmembrane region" description="Helical" evidence="1">
    <location>
        <begin position="82"/>
        <end position="106"/>
    </location>
</feature>
<evidence type="ECO:0008006" key="4">
    <source>
        <dbReference type="Google" id="ProtNLM"/>
    </source>
</evidence>
<proteinExistence type="predicted"/>
<accession>A0ABS8YYC7</accession>
<comment type="caution">
    <text evidence="2">The sequence shown here is derived from an EMBL/GenBank/DDBJ whole genome shotgun (WGS) entry which is preliminary data.</text>
</comment>